<sequence>MSSSKETKEGNTFSRESSFSTVSISSIDLNDYLEQEPEIIEIMGTRKNNPHIRDLPEDQRPQHVRDVLEYSFGHQYVEGDSSCDNIKSNYIWAKVEKLKKQYNYNPKLKILTPTEFNHPNTPLLKYA</sequence>
<evidence type="ECO:0000256" key="1">
    <source>
        <dbReference type="SAM" id="MobiDB-lite"/>
    </source>
</evidence>
<gene>
    <name evidence="2" type="ORF">PanWU01x14_356730</name>
</gene>
<evidence type="ECO:0000313" key="3">
    <source>
        <dbReference type="Proteomes" id="UP000237105"/>
    </source>
</evidence>
<dbReference type="AlphaFoldDB" id="A0A2P5A8U2"/>
<proteinExistence type="predicted"/>
<organism evidence="2 3">
    <name type="scientific">Parasponia andersonii</name>
    <name type="common">Sponia andersonii</name>
    <dbReference type="NCBI Taxonomy" id="3476"/>
    <lineage>
        <taxon>Eukaryota</taxon>
        <taxon>Viridiplantae</taxon>
        <taxon>Streptophyta</taxon>
        <taxon>Embryophyta</taxon>
        <taxon>Tracheophyta</taxon>
        <taxon>Spermatophyta</taxon>
        <taxon>Magnoliopsida</taxon>
        <taxon>eudicotyledons</taxon>
        <taxon>Gunneridae</taxon>
        <taxon>Pentapetalae</taxon>
        <taxon>rosids</taxon>
        <taxon>fabids</taxon>
        <taxon>Rosales</taxon>
        <taxon>Cannabaceae</taxon>
        <taxon>Parasponia</taxon>
    </lineage>
</organism>
<name>A0A2P5A8U2_PARAD</name>
<feature type="region of interest" description="Disordered" evidence="1">
    <location>
        <begin position="1"/>
        <end position="21"/>
    </location>
</feature>
<reference evidence="3" key="1">
    <citation type="submission" date="2016-06" db="EMBL/GenBank/DDBJ databases">
        <title>Parallel loss of symbiosis genes in relatives of nitrogen-fixing non-legume Parasponia.</title>
        <authorList>
            <person name="Van Velzen R."/>
            <person name="Holmer R."/>
            <person name="Bu F."/>
            <person name="Rutten L."/>
            <person name="Van Zeijl A."/>
            <person name="Liu W."/>
            <person name="Santuari L."/>
            <person name="Cao Q."/>
            <person name="Sharma T."/>
            <person name="Shen D."/>
            <person name="Roswanjaya Y."/>
            <person name="Wardhani T."/>
            <person name="Kalhor M.S."/>
            <person name="Jansen J."/>
            <person name="Van den Hoogen J."/>
            <person name="Gungor B."/>
            <person name="Hartog M."/>
            <person name="Hontelez J."/>
            <person name="Verver J."/>
            <person name="Yang W.-C."/>
            <person name="Schijlen E."/>
            <person name="Repin R."/>
            <person name="Schilthuizen M."/>
            <person name="Schranz E."/>
            <person name="Heidstra R."/>
            <person name="Miyata K."/>
            <person name="Fedorova E."/>
            <person name="Kohlen W."/>
            <person name="Bisseling T."/>
            <person name="Smit S."/>
            <person name="Geurts R."/>
        </authorList>
    </citation>
    <scope>NUCLEOTIDE SEQUENCE [LARGE SCALE GENOMIC DNA]</scope>
    <source>
        <strain evidence="3">cv. WU1-14</strain>
    </source>
</reference>
<dbReference type="Proteomes" id="UP000237105">
    <property type="component" value="Unassembled WGS sequence"/>
</dbReference>
<keyword evidence="3" id="KW-1185">Reference proteome</keyword>
<comment type="caution">
    <text evidence="2">The sequence shown here is derived from an EMBL/GenBank/DDBJ whole genome shotgun (WGS) entry which is preliminary data.</text>
</comment>
<accession>A0A2P5A8U2</accession>
<dbReference type="EMBL" id="JXTB01000766">
    <property type="protein sequence ID" value="PON32961.1"/>
    <property type="molecule type" value="Genomic_DNA"/>
</dbReference>
<evidence type="ECO:0000313" key="2">
    <source>
        <dbReference type="EMBL" id="PON32961.1"/>
    </source>
</evidence>
<protein>
    <submittedName>
        <fullName evidence="2">Uncharacterized protein</fullName>
    </submittedName>
</protein>